<dbReference type="InterPro" id="IPR016186">
    <property type="entry name" value="C-type_lectin-like/link_sf"/>
</dbReference>
<evidence type="ECO:0000259" key="1">
    <source>
        <dbReference type="PROSITE" id="PS50041"/>
    </source>
</evidence>
<evidence type="ECO:0000259" key="2">
    <source>
        <dbReference type="PROSITE" id="PS50940"/>
    </source>
</evidence>
<dbReference type="AlphaFoldDB" id="A0AAV2HY64"/>
<dbReference type="Proteomes" id="UP001497497">
    <property type="component" value="Unassembled WGS sequence"/>
</dbReference>
<name>A0AAV2HY64_LYMST</name>
<dbReference type="InterPro" id="IPR002557">
    <property type="entry name" value="Chitin-bd_dom"/>
</dbReference>
<feature type="domain" description="Chitin-binding type-2" evidence="2">
    <location>
        <begin position="2"/>
        <end position="58"/>
    </location>
</feature>
<evidence type="ECO:0000313" key="4">
    <source>
        <dbReference type="Proteomes" id="UP001497497"/>
    </source>
</evidence>
<comment type="caution">
    <text evidence="3">The sequence shown here is derived from an EMBL/GenBank/DDBJ whole genome shotgun (WGS) entry which is preliminary data.</text>
</comment>
<dbReference type="SMART" id="SM00494">
    <property type="entry name" value="ChtBD2"/>
    <property type="match status" value="1"/>
</dbReference>
<dbReference type="PROSITE" id="PS50940">
    <property type="entry name" value="CHIT_BIND_II"/>
    <property type="match status" value="1"/>
</dbReference>
<sequence>MVKVCRDKIVGKYPNVKDCSKYFQCVNGQLHTVKCITGQSFDEEYRRCMRTEDATCAPDNLIDDNKQPTVNVIKPISLPEPQHTNVPSICSPDIYNLVSNFGATYEYKGRKYESSYEGFRSYVESESVCESICGHLAVMDDKEEENFIRGMMETNRFECLLIAGRKAENGKEFFKLKGKEPLKYINWSSDQPEEADDRIELCLFYKRGISGMVRMPCAQVQQDCNYICKI</sequence>
<dbReference type="EMBL" id="CAXITT010000326">
    <property type="protein sequence ID" value="CAL1539094.1"/>
    <property type="molecule type" value="Genomic_DNA"/>
</dbReference>
<reference evidence="3 4" key="1">
    <citation type="submission" date="2024-04" db="EMBL/GenBank/DDBJ databases">
        <authorList>
            <consortium name="Genoscope - CEA"/>
            <person name="William W."/>
        </authorList>
    </citation>
    <scope>NUCLEOTIDE SEQUENCE [LARGE SCALE GENOMIC DNA]</scope>
</reference>
<dbReference type="Pfam" id="PF01607">
    <property type="entry name" value="CBM_14"/>
    <property type="match status" value="1"/>
</dbReference>
<dbReference type="Gene3D" id="2.170.140.10">
    <property type="entry name" value="Chitin binding domain"/>
    <property type="match status" value="1"/>
</dbReference>
<dbReference type="GO" id="GO:0008061">
    <property type="term" value="F:chitin binding"/>
    <property type="evidence" value="ECO:0007669"/>
    <property type="project" value="InterPro"/>
</dbReference>
<proteinExistence type="predicted"/>
<keyword evidence="4" id="KW-1185">Reference proteome</keyword>
<dbReference type="SUPFAM" id="SSF56436">
    <property type="entry name" value="C-type lectin-like"/>
    <property type="match status" value="1"/>
</dbReference>
<gene>
    <name evidence="3" type="ORF">GSLYS_00012915001</name>
</gene>
<dbReference type="CDD" id="cd00037">
    <property type="entry name" value="CLECT"/>
    <property type="match status" value="1"/>
</dbReference>
<dbReference type="Gene3D" id="3.10.100.10">
    <property type="entry name" value="Mannose-Binding Protein A, subunit A"/>
    <property type="match status" value="1"/>
</dbReference>
<accession>A0AAV2HY64</accession>
<dbReference type="GO" id="GO:0005576">
    <property type="term" value="C:extracellular region"/>
    <property type="evidence" value="ECO:0007669"/>
    <property type="project" value="InterPro"/>
</dbReference>
<evidence type="ECO:0000313" key="3">
    <source>
        <dbReference type="EMBL" id="CAL1539094.1"/>
    </source>
</evidence>
<evidence type="ECO:0008006" key="5">
    <source>
        <dbReference type="Google" id="ProtNLM"/>
    </source>
</evidence>
<dbReference type="InterPro" id="IPR001304">
    <property type="entry name" value="C-type_lectin-like"/>
</dbReference>
<dbReference type="InterPro" id="IPR036508">
    <property type="entry name" value="Chitin-bd_dom_sf"/>
</dbReference>
<organism evidence="3 4">
    <name type="scientific">Lymnaea stagnalis</name>
    <name type="common">Great pond snail</name>
    <name type="synonym">Helix stagnalis</name>
    <dbReference type="NCBI Taxonomy" id="6523"/>
    <lineage>
        <taxon>Eukaryota</taxon>
        <taxon>Metazoa</taxon>
        <taxon>Spiralia</taxon>
        <taxon>Lophotrochozoa</taxon>
        <taxon>Mollusca</taxon>
        <taxon>Gastropoda</taxon>
        <taxon>Heterobranchia</taxon>
        <taxon>Euthyneura</taxon>
        <taxon>Panpulmonata</taxon>
        <taxon>Hygrophila</taxon>
        <taxon>Lymnaeoidea</taxon>
        <taxon>Lymnaeidae</taxon>
        <taxon>Lymnaea</taxon>
    </lineage>
</organism>
<dbReference type="SUPFAM" id="SSF57625">
    <property type="entry name" value="Invertebrate chitin-binding proteins"/>
    <property type="match status" value="1"/>
</dbReference>
<protein>
    <recommendedName>
        <fullName evidence="5">C-type lectin domain-containing protein</fullName>
    </recommendedName>
</protein>
<dbReference type="InterPro" id="IPR016187">
    <property type="entry name" value="CTDL_fold"/>
</dbReference>
<feature type="domain" description="C-type lectin" evidence="1">
    <location>
        <begin position="107"/>
        <end position="229"/>
    </location>
</feature>
<dbReference type="PROSITE" id="PS50041">
    <property type="entry name" value="C_TYPE_LECTIN_2"/>
    <property type="match status" value="1"/>
</dbReference>